<dbReference type="RefSeq" id="WP_143113036.1">
    <property type="nucleotide sequence ID" value="NZ_CABFNH010000014.1"/>
</dbReference>
<name>A0A508YLK4_LIMMU</name>
<evidence type="ECO:0000313" key="2">
    <source>
        <dbReference type="Proteomes" id="UP000365705"/>
    </source>
</evidence>
<dbReference type="EMBL" id="CABFNH010000014">
    <property type="protein sequence ID" value="VTZ90332.1"/>
    <property type="molecule type" value="Genomic_DNA"/>
</dbReference>
<proteinExistence type="predicted"/>
<sequence length="190" mass="22081">MLYEEIDHDPKCPLVQEQKARIVTLGTGYTCESKTGTYTLDDQRQLKKAWGKYTKRVGLTDFKVYADGFALVEGYNNPFQTWMHLPRCPLCGKEKYLQKPSEIIEEHFSRFNNVSFKSTDVDTYEVSGEDMQAELYRSNDDKWLLNIGELLVDSPAKLTNILPIFDKVMGDLNDYQEYKKVVKKVWNITI</sequence>
<dbReference type="AlphaFoldDB" id="A0A508YLK4"/>
<gene>
    <name evidence="1" type="ORF">LMUP508_01126</name>
</gene>
<reference evidence="1 2" key="1">
    <citation type="submission" date="2019-06" db="EMBL/GenBank/DDBJ databases">
        <authorList>
            <person name="Rodrigo-Torres L."/>
            <person name="Arahal R. D."/>
            <person name="Lucena T."/>
        </authorList>
    </citation>
    <scope>NUCLEOTIDE SEQUENCE [LARGE SCALE GENOMIC DNA]</scope>
    <source>
        <strain evidence="1 2">INIA P508</strain>
    </source>
</reference>
<organism evidence="1 2">
    <name type="scientific">Limosilactobacillus mucosae</name>
    <name type="common">Lactobacillus mucosae</name>
    <dbReference type="NCBI Taxonomy" id="97478"/>
    <lineage>
        <taxon>Bacteria</taxon>
        <taxon>Bacillati</taxon>
        <taxon>Bacillota</taxon>
        <taxon>Bacilli</taxon>
        <taxon>Lactobacillales</taxon>
        <taxon>Lactobacillaceae</taxon>
        <taxon>Limosilactobacillus</taxon>
    </lineage>
</organism>
<dbReference type="Proteomes" id="UP000365705">
    <property type="component" value="Unassembled WGS sequence"/>
</dbReference>
<accession>A0A508YLK4</accession>
<evidence type="ECO:0000313" key="1">
    <source>
        <dbReference type="EMBL" id="VTZ90332.1"/>
    </source>
</evidence>
<protein>
    <submittedName>
        <fullName evidence="1">Uncharacterized protein</fullName>
    </submittedName>
</protein>